<dbReference type="AlphaFoldDB" id="A0A843VIJ3"/>
<dbReference type="FunFam" id="3.10.450.700:FF:000003">
    <property type="entry name" value="transcription factor Pur-alpha 1"/>
    <property type="match status" value="1"/>
</dbReference>
<name>A0A843VIJ3_COLES</name>
<dbReference type="SMART" id="SM00712">
    <property type="entry name" value="PUR"/>
    <property type="match status" value="1"/>
</dbReference>
<evidence type="ECO:0000256" key="1">
    <source>
        <dbReference type="ARBA" id="ARBA00009251"/>
    </source>
</evidence>
<dbReference type="GO" id="GO:0000981">
    <property type="term" value="F:DNA-binding transcription factor activity, RNA polymerase II-specific"/>
    <property type="evidence" value="ECO:0007669"/>
    <property type="project" value="TreeGrafter"/>
</dbReference>
<protein>
    <submittedName>
        <fullName evidence="3">Uncharacterized protein</fullName>
    </submittedName>
</protein>
<dbReference type="GO" id="GO:0000977">
    <property type="term" value="F:RNA polymerase II transcription regulatory region sequence-specific DNA binding"/>
    <property type="evidence" value="ECO:0007669"/>
    <property type="project" value="InterPro"/>
</dbReference>
<dbReference type="OrthoDB" id="523901at2759"/>
<evidence type="ECO:0000313" key="4">
    <source>
        <dbReference type="Proteomes" id="UP000652761"/>
    </source>
</evidence>
<keyword evidence="2" id="KW-0238">DNA-binding</keyword>
<organism evidence="3 4">
    <name type="scientific">Colocasia esculenta</name>
    <name type="common">Wild taro</name>
    <name type="synonym">Arum esculentum</name>
    <dbReference type="NCBI Taxonomy" id="4460"/>
    <lineage>
        <taxon>Eukaryota</taxon>
        <taxon>Viridiplantae</taxon>
        <taxon>Streptophyta</taxon>
        <taxon>Embryophyta</taxon>
        <taxon>Tracheophyta</taxon>
        <taxon>Spermatophyta</taxon>
        <taxon>Magnoliopsida</taxon>
        <taxon>Liliopsida</taxon>
        <taxon>Araceae</taxon>
        <taxon>Aroideae</taxon>
        <taxon>Colocasieae</taxon>
        <taxon>Colocasia</taxon>
    </lineage>
</organism>
<dbReference type="InterPro" id="IPR006628">
    <property type="entry name" value="PUR-bd_fam"/>
</dbReference>
<dbReference type="EMBL" id="NMUH01001894">
    <property type="protein sequence ID" value="MQL96258.1"/>
    <property type="molecule type" value="Genomic_DNA"/>
</dbReference>
<dbReference type="PANTHER" id="PTHR12611">
    <property type="entry name" value="PUR-TRANSCRIPTIONAL ACTIVATOR"/>
    <property type="match status" value="1"/>
</dbReference>
<accession>A0A843VIJ3</accession>
<dbReference type="GO" id="GO:0032422">
    <property type="term" value="F:purine-rich negative regulatory element binding"/>
    <property type="evidence" value="ECO:0007669"/>
    <property type="project" value="InterPro"/>
</dbReference>
<gene>
    <name evidence="3" type="ORF">Taro_028928</name>
</gene>
<evidence type="ECO:0000313" key="3">
    <source>
        <dbReference type="EMBL" id="MQL96258.1"/>
    </source>
</evidence>
<comment type="similarity">
    <text evidence="1">Belongs to the PUR DNA-binding protein family.</text>
</comment>
<dbReference type="PANTHER" id="PTHR12611:SF0">
    <property type="entry name" value="PURINE-RICH BINDING PROTEIN-ALPHA, ISOFORM B"/>
    <property type="match status" value="1"/>
</dbReference>
<dbReference type="GO" id="GO:0005634">
    <property type="term" value="C:nucleus"/>
    <property type="evidence" value="ECO:0007669"/>
    <property type="project" value="TreeGrafter"/>
</dbReference>
<sequence length="98" mass="10922">MNADRSVDLPPQEEISSLGTSKVIRADQKRFFFDLGSNNRGHFLRISEVAGADRSSIILPLSGLKQFHEMIGHFVEITKDRLDGVTGVSVRTVEPVQR</sequence>
<evidence type="ECO:0000256" key="2">
    <source>
        <dbReference type="ARBA" id="ARBA00023125"/>
    </source>
</evidence>
<dbReference type="Gene3D" id="3.10.450.700">
    <property type="match status" value="1"/>
</dbReference>
<dbReference type="Pfam" id="PF04845">
    <property type="entry name" value="PurA"/>
    <property type="match status" value="1"/>
</dbReference>
<keyword evidence="4" id="KW-1185">Reference proteome</keyword>
<dbReference type="Proteomes" id="UP000652761">
    <property type="component" value="Unassembled WGS sequence"/>
</dbReference>
<comment type="caution">
    <text evidence="3">The sequence shown here is derived from an EMBL/GenBank/DDBJ whole genome shotgun (WGS) entry which is preliminary data.</text>
</comment>
<reference evidence="3" key="1">
    <citation type="submission" date="2017-07" db="EMBL/GenBank/DDBJ databases">
        <title>Taro Niue Genome Assembly and Annotation.</title>
        <authorList>
            <person name="Atibalentja N."/>
            <person name="Keating K."/>
            <person name="Fields C.J."/>
        </authorList>
    </citation>
    <scope>NUCLEOTIDE SEQUENCE</scope>
    <source>
        <strain evidence="3">Niue_2</strain>
        <tissue evidence="3">Leaf</tissue>
    </source>
</reference>
<proteinExistence type="inferred from homology"/>